<feature type="transmembrane region" description="Helical" evidence="1">
    <location>
        <begin position="56"/>
        <end position="75"/>
    </location>
</feature>
<dbReference type="RefSeq" id="WP_168786907.1">
    <property type="nucleotide sequence ID" value="NZ_CALYLF010000016.1"/>
</dbReference>
<dbReference type="EMBL" id="CALYLK010000001">
    <property type="protein sequence ID" value="CAH8188162.1"/>
    <property type="molecule type" value="Genomic_DNA"/>
</dbReference>
<keyword evidence="3" id="KW-1185">Reference proteome</keyword>
<evidence type="ECO:0000313" key="3">
    <source>
        <dbReference type="Proteomes" id="UP001152658"/>
    </source>
</evidence>
<dbReference type="Proteomes" id="UP001152658">
    <property type="component" value="Unassembled WGS sequence"/>
</dbReference>
<protein>
    <submittedName>
        <fullName evidence="2">Uncharacterized protein</fullName>
    </submittedName>
</protein>
<keyword evidence="1" id="KW-1133">Transmembrane helix</keyword>
<name>A0ABM9FHA4_9VIBR</name>
<organism evidence="2 3">
    <name type="scientific">Vibrio aestuarianus</name>
    <dbReference type="NCBI Taxonomy" id="28171"/>
    <lineage>
        <taxon>Bacteria</taxon>
        <taxon>Pseudomonadati</taxon>
        <taxon>Pseudomonadota</taxon>
        <taxon>Gammaproteobacteria</taxon>
        <taxon>Vibrionales</taxon>
        <taxon>Vibrionaceae</taxon>
        <taxon>Vibrio</taxon>
    </lineage>
</organism>
<proteinExistence type="predicted"/>
<reference evidence="2" key="1">
    <citation type="submission" date="2022-06" db="EMBL/GenBank/DDBJ databases">
        <authorList>
            <person name="Goudenege D."/>
            <person name="Le Roux F."/>
        </authorList>
    </citation>
    <scope>NUCLEOTIDE SEQUENCE</scope>
    <source>
        <strain evidence="2">12-063</strain>
    </source>
</reference>
<keyword evidence="1" id="KW-0812">Transmembrane</keyword>
<keyword evidence="1" id="KW-0472">Membrane</keyword>
<comment type="caution">
    <text evidence="2">The sequence shown here is derived from an EMBL/GenBank/DDBJ whole genome shotgun (WGS) entry which is preliminary data.</text>
</comment>
<evidence type="ECO:0000256" key="1">
    <source>
        <dbReference type="SAM" id="Phobius"/>
    </source>
</evidence>
<accession>A0ABM9FHA4</accession>
<evidence type="ECO:0000313" key="2">
    <source>
        <dbReference type="EMBL" id="CAH8188162.1"/>
    </source>
</evidence>
<sequence>MRELQHCVAHTLTGRYVFGQFLGQSYDFIENSFRVFGKLAWSKWILEQPEIDRFQGSWVASIAFWIWFVLSLVSFKSL</sequence>
<gene>
    <name evidence="2" type="ORF">VAE063_1000028</name>
</gene>